<evidence type="ECO:0000256" key="3">
    <source>
        <dbReference type="PROSITE-ProRule" id="PRU00169"/>
    </source>
</evidence>
<evidence type="ECO:0000256" key="2">
    <source>
        <dbReference type="ARBA" id="ARBA00023125"/>
    </source>
</evidence>
<comment type="caution">
    <text evidence="6">The sequence shown here is derived from an EMBL/GenBank/DDBJ whole genome shotgun (WGS) entry which is preliminary data.</text>
</comment>
<dbReference type="CDD" id="cd06170">
    <property type="entry name" value="LuxR_C_like"/>
    <property type="match status" value="1"/>
</dbReference>
<evidence type="ECO:0000313" key="7">
    <source>
        <dbReference type="Proteomes" id="UP001183643"/>
    </source>
</evidence>
<evidence type="ECO:0000313" key="6">
    <source>
        <dbReference type="EMBL" id="MDR7276798.1"/>
    </source>
</evidence>
<dbReference type="Proteomes" id="UP001183643">
    <property type="component" value="Unassembled WGS sequence"/>
</dbReference>
<keyword evidence="2 6" id="KW-0238">DNA-binding</keyword>
<organism evidence="6 7">
    <name type="scientific">Catenuloplanes atrovinosus</name>
    <dbReference type="NCBI Taxonomy" id="137266"/>
    <lineage>
        <taxon>Bacteria</taxon>
        <taxon>Bacillati</taxon>
        <taxon>Actinomycetota</taxon>
        <taxon>Actinomycetes</taxon>
        <taxon>Micromonosporales</taxon>
        <taxon>Micromonosporaceae</taxon>
        <taxon>Catenuloplanes</taxon>
    </lineage>
</organism>
<dbReference type="Pfam" id="PF00072">
    <property type="entry name" value="Response_reg"/>
    <property type="match status" value="1"/>
</dbReference>
<evidence type="ECO:0000259" key="5">
    <source>
        <dbReference type="PROSITE" id="PS50110"/>
    </source>
</evidence>
<dbReference type="GO" id="GO:0000160">
    <property type="term" value="P:phosphorelay signal transduction system"/>
    <property type="evidence" value="ECO:0007669"/>
    <property type="project" value="InterPro"/>
</dbReference>
<dbReference type="PANTHER" id="PTHR43214">
    <property type="entry name" value="TWO-COMPONENT RESPONSE REGULATOR"/>
    <property type="match status" value="1"/>
</dbReference>
<dbReference type="GO" id="GO:0003677">
    <property type="term" value="F:DNA binding"/>
    <property type="evidence" value="ECO:0007669"/>
    <property type="project" value="UniProtKB-KW"/>
</dbReference>
<name>A0AAE3YQX5_9ACTN</name>
<dbReference type="PROSITE" id="PS50043">
    <property type="entry name" value="HTH_LUXR_2"/>
    <property type="match status" value="1"/>
</dbReference>
<dbReference type="Pfam" id="PF00196">
    <property type="entry name" value="GerE"/>
    <property type="match status" value="1"/>
</dbReference>
<dbReference type="GO" id="GO:0006355">
    <property type="term" value="P:regulation of DNA-templated transcription"/>
    <property type="evidence" value="ECO:0007669"/>
    <property type="project" value="InterPro"/>
</dbReference>
<proteinExistence type="predicted"/>
<sequence length="223" mass="23860">MSDRTDPIRVVIVDDHALVRDGLRWVLEAQPDIAVVDEAGDSDTAIARVSAAQPDIVLLDVEIPGADATETVRRIAETSPRTAVIILSMYDGPALLRRLLAAGIRGYLLKSAGRQELIAAVRSASEPSGSVLLSVSRESLAQVQGGRHAGRLTARESETLQLAARAMTNVQIARWLGHSEATVKRDMRNIFAKLGAVSRIDAVNKALAASLISSPDDDTGRPR</sequence>
<evidence type="ECO:0000256" key="1">
    <source>
        <dbReference type="ARBA" id="ARBA00022553"/>
    </source>
</evidence>
<dbReference type="SMART" id="SM00421">
    <property type="entry name" value="HTH_LUXR"/>
    <property type="match status" value="1"/>
</dbReference>
<feature type="domain" description="Response regulatory" evidence="5">
    <location>
        <begin position="9"/>
        <end position="125"/>
    </location>
</feature>
<dbReference type="EMBL" id="JAVDYB010000001">
    <property type="protein sequence ID" value="MDR7276798.1"/>
    <property type="molecule type" value="Genomic_DNA"/>
</dbReference>
<dbReference type="InterPro" id="IPR058245">
    <property type="entry name" value="NreC/VraR/RcsB-like_REC"/>
</dbReference>
<dbReference type="PROSITE" id="PS50110">
    <property type="entry name" value="RESPONSE_REGULATORY"/>
    <property type="match status" value="1"/>
</dbReference>
<dbReference type="InterPro" id="IPR039420">
    <property type="entry name" value="WalR-like"/>
</dbReference>
<feature type="modified residue" description="4-aspartylphosphate" evidence="3">
    <location>
        <position position="60"/>
    </location>
</feature>
<dbReference type="SUPFAM" id="SSF52172">
    <property type="entry name" value="CheY-like"/>
    <property type="match status" value="1"/>
</dbReference>
<dbReference type="PANTHER" id="PTHR43214:SF37">
    <property type="entry name" value="TRANSCRIPTIONAL REGULATORY PROTEIN YDFI"/>
    <property type="match status" value="1"/>
</dbReference>
<keyword evidence="1 3" id="KW-0597">Phosphoprotein</keyword>
<dbReference type="Gene3D" id="3.40.50.2300">
    <property type="match status" value="1"/>
</dbReference>
<feature type="domain" description="HTH luxR-type" evidence="4">
    <location>
        <begin position="145"/>
        <end position="210"/>
    </location>
</feature>
<dbReference type="SMART" id="SM00448">
    <property type="entry name" value="REC"/>
    <property type="match status" value="1"/>
</dbReference>
<keyword evidence="7" id="KW-1185">Reference proteome</keyword>
<dbReference type="InterPro" id="IPR016032">
    <property type="entry name" value="Sig_transdc_resp-reg_C-effctor"/>
</dbReference>
<reference evidence="6" key="1">
    <citation type="submission" date="2023-07" db="EMBL/GenBank/DDBJ databases">
        <title>Sequencing the genomes of 1000 actinobacteria strains.</title>
        <authorList>
            <person name="Klenk H.-P."/>
        </authorList>
    </citation>
    <scope>NUCLEOTIDE SEQUENCE</scope>
    <source>
        <strain evidence="6">DSM 44707</strain>
    </source>
</reference>
<dbReference type="CDD" id="cd17535">
    <property type="entry name" value="REC_NarL-like"/>
    <property type="match status" value="1"/>
</dbReference>
<dbReference type="PRINTS" id="PR00038">
    <property type="entry name" value="HTHLUXR"/>
</dbReference>
<gene>
    <name evidence="6" type="ORF">J2S41_003576</name>
</gene>
<dbReference type="InterPro" id="IPR011006">
    <property type="entry name" value="CheY-like_superfamily"/>
</dbReference>
<accession>A0AAE3YQX5</accession>
<protein>
    <submittedName>
        <fullName evidence="6">DNA-binding NarL/FixJ family response regulator</fullName>
    </submittedName>
</protein>
<dbReference type="InterPro" id="IPR000792">
    <property type="entry name" value="Tscrpt_reg_LuxR_C"/>
</dbReference>
<dbReference type="AlphaFoldDB" id="A0AAE3YQX5"/>
<dbReference type="SUPFAM" id="SSF46894">
    <property type="entry name" value="C-terminal effector domain of the bipartite response regulators"/>
    <property type="match status" value="1"/>
</dbReference>
<evidence type="ECO:0000259" key="4">
    <source>
        <dbReference type="PROSITE" id="PS50043"/>
    </source>
</evidence>
<dbReference type="RefSeq" id="WP_310369013.1">
    <property type="nucleotide sequence ID" value="NZ_JAVDYB010000001.1"/>
</dbReference>
<dbReference type="InterPro" id="IPR001789">
    <property type="entry name" value="Sig_transdc_resp-reg_receiver"/>
</dbReference>